<dbReference type="GO" id="GO:0030991">
    <property type="term" value="C:intraciliary transport particle A"/>
    <property type="evidence" value="ECO:0007669"/>
    <property type="project" value="TreeGrafter"/>
</dbReference>
<dbReference type="Pfam" id="PF25062">
    <property type="entry name" value="ARM_TT21_N"/>
    <property type="match status" value="1"/>
</dbReference>
<evidence type="ECO:0000259" key="8">
    <source>
        <dbReference type="Pfam" id="PF25064"/>
    </source>
</evidence>
<accession>A0A8J2X041</accession>
<evidence type="ECO:0000256" key="4">
    <source>
        <dbReference type="PROSITE-ProRule" id="PRU00339"/>
    </source>
</evidence>
<dbReference type="PANTHER" id="PTHR14699">
    <property type="entry name" value="STI2 PROTEIN-RELATED"/>
    <property type="match status" value="1"/>
</dbReference>
<evidence type="ECO:0000259" key="6">
    <source>
        <dbReference type="Pfam" id="PF25062"/>
    </source>
</evidence>
<sequence length="1307" mass="147204">MSISNPNGEGRGRLGEALRELSFLKTRQDLELSSVVALLFFHRLAENIDYEEIEILSNLAARATERASEPSLLLCAQFHLYAGIHATSNERLCEQFKASRSLIRKVIEADTIAETETQKQAHILWAWIQLSSPMDSWHNDGRDVLRHLDGATCGSEESVWDLESLMARACYYELMKQYLSALDFLNQAVALQSWSPALLEKAKVLVHLGDWEQAAETLQRVLQQNEGSMEGLRLNVLMHMVQQADDQVTQELLRRMIKSMEIYEGLNADLFYKTARTLSRLAGRKPQIMNLISGICKKAIQLNPSSTSIYIMELAYEKAMLCDYDSAMKSYREAGRTDETNIAALYGTIYSHIMLGELSNAEQQLDFLVAISESIEPSAHLPFLKALLAWRHLGDADKHANLLEQAEILHFKSMASYKASDTYEKLFLLNPDFLIQLAKEYILHLQFAVKLMHAGKARAVGQSRAVRRGMDILEHVSREAPGLVEPYLILAHTQFTLGEFEAATRVVNIALNFDTRSAPVHLLAAQLALANGNTRGAGGALDQATACDFHVRKAPAYALVKAELYLLEEDPEGALKILRDAIQLPGIRDIVTTQGVVPVSERVAVFVNLANVLSGLNRFAEAASVLAEARVRFAGTSDEARVLMSSSMLAIKCNDFDKAISILDGVPKSSPVYVCVQHFKANLYLTERHDKHTYMQCFRDLVDFSPSAHSYEQLAAAFMHIQALEAAIEAYERAYSLSPHDVSLAVKIGHALVSTHDYLKATNYYVTALQAHADDISLRHDLATLFMKLKKHGNATKVLTYVLQPAGSLPETSKMSNEVQSLLLLAEVHARAAKGVAIADVPDAKHAVVSFLLKARDLQRLILKNVNSIMETPEVVNEQKRVMVKICCELANCYLEEDKPGDKALDAYQDALKADNANNNCMFQLARLWAKQNKQEKSEQQCVAILRINPKHDDSAMLLADLLSQNQNHEAATDRICQILERHPSNYLALSKLIRLFRRAGRLDDVSRFLEIAEQSDSRALSHPGLCFCKGLNCRYSNNLIAAIKHFNLARWDSKWGGLAIMNMIELYLNPENEPQWDEKSETEFNLQTDMTVGHLLKELEIFEVPVDVNIKVKVLRAYSYLTIRSQAKIDQAIQMFIEILERRKDYLPALLGISTAFLIDKSTTKARNALKRIAKMPYSHELAEEFERGYLLLAEIYIQKSKFDLSEDLCNRCLKYNLSCSKAWETMGVIREREASYKDAADMYEKAWRLEHRASASTGFKLAFNYLKAKRFVEAIEVCNKVLNLYPDYPQIRADILDKAMIALRP</sequence>
<dbReference type="Pfam" id="PF25063">
    <property type="entry name" value="ARM_TT21_C"/>
    <property type="match status" value="1"/>
</dbReference>
<feature type="domain" description="Tetratricopeptide repeat protein 21A/21B C-terminal ARM" evidence="7">
    <location>
        <begin position="1094"/>
        <end position="1301"/>
    </location>
</feature>
<keyword evidence="11" id="KW-1185">Reference proteome</keyword>
<dbReference type="InterPro" id="IPR056834">
    <property type="entry name" value="ARM_TT21_C"/>
</dbReference>
<dbReference type="FunFam" id="1.25.40.10:FF:000219">
    <property type="entry name" value="Tetratricopeptide repeat domain 21B"/>
    <property type="match status" value="1"/>
</dbReference>
<dbReference type="Pfam" id="PF25058">
    <property type="entry name" value="ARM_TT21"/>
    <property type="match status" value="1"/>
</dbReference>
<evidence type="ECO:0000256" key="2">
    <source>
        <dbReference type="ARBA" id="ARBA00022737"/>
    </source>
</evidence>
<comment type="similarity">
    <text evidence="1">Belongs to the TTC21 family.</text>
</comment>
<dbReference type="InterPro" id="IPR056832">
    <property type="entry name" value="ARM_TT21_2nd"/>
</dbReference>
<feature type="repeat" description="TPR" evidence="4">
    <location>
        <begin position="1222"/>
        <end position="1255"/>
    </location>
</feature>
<evidence type="ECO:0000259" key="5">
    <source>
        <dbReference type="Pfam" id="PF25060"/>
    </source>
</evidence>
<dbReference type="Pfam" id="PF13181">
    <property type="entry name" value="TPR_8"/>
    <property type="match status" value="1"/>
</dbReference>
<dbReference type="GO" id="GO:0005929">
    <property type="term" value="C:cilium"/>
    <property type="evidence" value="ECO:0007669"/>
    <property type="project" value="GOC"/>
</dbReference>
<evidence type="ECO:0008006" key="12">
    <source>
        <dbReference type="Google" id="ProtNLM"/>
    </source>
</evidence>
<dbReference type="InterPro" id="IPR011990">
    <property type="entry name" value="TPR-like_helical_dom_sf"/>
</dbReference>
<evidence type="ECO:0000256" key="3">
    <source>
        <dbReference type="ARBA" id="ARBA00022803"/>
    </source>
</evidence>
<dbReference type="InterPro" id="IPR056833">
    <property type="entry name" value="ARM_TT21_N"/>
</dbReference>
<dbReference type="InterPro" id="IPR040364">
    <property type="entry name" value="TTC21A/TTC21B"/>
</dbReference>
<dbReference type="SUPFAM" id="SSF48452">
    <property type="entry name" value="TPR-like"/>
    <property type="match status" value="4"/>
</dbReference>
<dbReference type="GO" id="GO:0061512">
    <property type="term" value="P:protein localization to cilium"/>
    <property type="evidence" value="ECO:0007669"/>
    <property type="project" value="TreeGrafter"/>
</dbReference>
<dbReference type="Proteomes" id="UP000789595">
    <property type="component" value="Unassembled WGS sequence"/>
</dbReference>
<feature type="domain" description="Tetratricopeptide repeat protein 21A/21B fourth ARM" evidence="9">
    <location>
        <begin position="744"/>
        <end position="912"/>
    </location>
</feature>
<dbReference type="EMBL" id="CAKKNE010000002">
    <property type="protein sequence ID" value="CAH0368801.1"/>
    <property type="molecule type" value="Genomic_DNA"/>
</dbReference>
<feature type="repeat" description="TPR" evidence="4">
    <location>
        <begin position="1257"/>
        <end position="1290"/>
    </location>
</feature>
<dbReference type="Gene3D" id="1.25.40.10">
    <property type="entry name" value="Tetratricopeptide repeat domain"/>
    <property type="match status" value="6"/>
</dbReference>
<dbReference type="GO" id="GO:0035721">
    <property type="term" value="P:intraciliary retrograde transport"/>
    <property type="evidence" value="ECO:0007669"/>
    <property type="project" value="TreeGrafter"/>
</dbReference>
<evidence type="ECO:0000313" key="10">
    <source>
        <dbReference type="EMBL" id="CAH0368801.1"/>
    </source>
</evidence>
<name>A0A8J2X041_9STRA</name>
<feature type="repeat" description="TPR" evidence="4">
    <location>
        <begin position="708"/>
        <end position="741"/>
    </location>
</feature>
<feature type="domain" description="Tetratricopeptide repeat protein 21A/21B N-terminal ARM repeat" evidence="6">
    <location>
        <begin position="12"/>
        <end position="214"/>
    </location>
</feature>
<gene>
    <name evidence="10" type="ORF">PECAL_2P18900</name>
</gene>
<dbReference type="SMART" id="SM00028">
    <property type="entry name" value="TPR"/>
    <property type="match status" value="12"/>
</dbReference>
<organism evidence="10 11">
    <name type="scientific">Pelagomonas calceolata</name>
    <dbReference type="NCBI Taxonomy" id="35677"/>
    <lineage>
        <taxon>Eukaryota</taxon>
        <taxon>Sar</taxon>
        <taxon>Stramenopiles</taxon>
        <taxon>Ochrophyta</taxon>
        <taxon>Pelagophyceae</taxon>
        <taxon>Pelagomonadales</taxon>
        <taxon>Pelagomonadaceae</taxon>
        <taxon>Pelagomonas</taxon>
    </lineage>
</organism>
<reference evidence="10" key="1">
    <citation type="submission" date="2021-11" db="EMBL/GenBank/DDBJ databases">
        <authorList>
            <consortium name="Genoscope - CEA"/>
            <person name="William W."/>
        </authorList>
    </citation>
    <scope>NUCLEOTIDE SEQUENCE</scope>
</reference>
<dbReference type="PROSITE" id="PS50005">
    <property type="entry name" value="TPR"/>
    <property type="match status" value="3"/>
</dbReference>
<dbReference type="InterPro" id="IPR056836">
    <property type="entry name" value="ARM_TT21_4th"/>
</dbReference>
<evidence type="ECO:0000256" key="1">
    <source>
        <dbReference type="ARBA" id="ARBA00010935"/>
    </source>
</evidence>
<dbReference type="InterPro" id="IPR019734">
    <property type="entry name" value="TPR_rpt"/>
</dbReference>
<evidence type="ECO:0000259" key="7">
    <source>
        <dbReference type="Pfam" id="PF25063"/>
    </source>
</evidence>
<comment type="caution">
    <text evidence="10">The sequence shown here is derived from an EMBL/GenBank/DDBJ whole genome shotgun (WGS) entry which is preliminary data.</text>
</comment>
<dbReference type="InterPro" id="IPR056835">
    <property type="entry name" value="ARM_TT21_5th"/>
</dbReference>
<dbReference type="Pfam" id="PF25064">
    <property type="entry name" value="ARM_TT21_5th"/>
    <property type="match status" value="1"/>
</dbReference>
<dbReference type="Pfam" id="PF25060">
    <property type="entry name" value="ARM_TT21_2nd"/>
    <property type="match status" value="1"/>
</dbReference>
<protein>
    <recommendedName>
        <fullName evidence="12">Tetratricopeptide repeat protein 21B</fullName>
    </recommendedName>
</protein>
<feature type="domain" description="Tetratricopeptide repeat protein 21A/21B second ARM" evidence="5">
    <location>
        <begin position="253"/>
        <end position="532"/>
    </location>
</feature>
<dbReference type="OrthoDB" id="10259630at2759"/>
<evidence type="ECO:0000259" key="9">
    <source>
        <dbReference type="Pfam" id="PF25068"/>
    </source>
</evidence>
<dbReference type="Pfam" id="PF25068">
    <property type="entry name" value="ARM_TT21_4th"/>
    <property type="match status" value="1"/>
</dbReference>
<evidence type="ECO:0000313" key="11">
    <source>
        <dbReference type="Proteomes" id="UP000789595"/>
    </source>
</evidence>
<keyword evidence="3 4" id="KW-0802">TPR repeat</keyword>
<proteinExistence type="inferred from homology"/>
<dbReference type="PANTHER" id="PTHR14699:SF0">
    <property type="entry name" value="TETRATRICOPEPTIDE REPEAT PROTEIN 21 HOMOLOG"/>
    <property type="match status" value="1"/>
</dbReference>
<feature type="domain" description="Tetratricopeptide repeat protein 21A/21B fifth ARM repeats" evidence="8">
    <location>
        <begin position="954"/>
        <end position="1069"/>
    </location>
</feature>
<keyword evidence="2" id="KW-0677">Repeat</keyword>